<dbReference type="GO" id="GO:0005524">
    <property type="term" value="F:ATP binding"/>
    <property type="evidence" value="ECO:0007669"/>
    <property type="project" value="InterPro"/>
</dbReference>
<evidence type="ECO:0000259" key="2">
    <source>
        <dbReference type="PROSITE" id="PS51192"/>
    </source>
</evidence>
<dbReference type="InterPro" id="IPR054347">
    <property type="entry name" value="TOTE_primase"/>
</dbReference>
<dbReference type="InterPro" id="IPR050742">
    <property type="entry name" value="Helicase_Restrict-Modif_Enz"/>
</dbReference>
<dbReference type="Pfam" id="PF00271">
    <property type="entry name" value="Helicase_C"/>
    <property type="match status" value="1"/>
</dbReference>
<keyword evidence="3" id="KW-0378">Hydrolase</keyword>
<dbReference type="InterPro" id="IPR044919">
    <property type="entry name" value="HP0184-like_sf"/>
</dbReference>
<dbReference type="Gene3D" id="3.40.50.300">
    <property type="entry name" value="P-loop containing nucleotide triphosphate hydrolases"/>
    <property type="match status" value="2"/>
</dbReference>
<feature type="coiled-coil region" evidence="1">
    <location>
        <begin position="1"/>
        <end position="35"/>
    </location>
</feature>
<dbReference type="PROSITE" id="PS51192">
    <property type="entry name" value="HELICASE_ATP_BIND_1"/>
    <property type="match status" value="1"/>
</dbReference>
<reference evidence="3 4" key="1">
    <citation type="submission" date="2018-12" db="EMBL/GenBank/DDBJ databases">
        <title>Bacillus chawlae sp. nov., Bacillus glennii sp. nov., and Bacillus saganii sp. nov. Isolated from the Vehicle Assembly Building at Kennedy Space Center where the Viking Spacecraft were Assembled.</title>
        <authorList>
            <person name="Seuylemezian A."/>
            <person name="Vaishampayan P."/>
        </authorList>
    </citation>
    <scope>NUCLEOTIDE SEQUENCE [LARGE SCALE GENOMIC DNA]</scope>
    <source>
        <strain evidence="3 4">L5</strain>
    </source>
</reference>
<evidence type="ECO:0000313" key="4">
    <source>
        <dbReference type="Proteomes" id="UP000267430"/>
    </source>
</evidence>
<keyword evidence="3" id="KW-0067">ATP-binding</keyword>
<dbReference type="Pfam" id="PF04851">
    <property type="entry name" value="ResIII"/>
    <property type="match status" value="1"/>
</dbReference>
<dbReference type="PANTHER" id="PTHR47396:SF1">
    <property type="entry name" value="ATP-DEPENDENT HELICASE IRC3-RELATED"/>
    <property type="match status" value="1"/>
</dbReference>
<dbReference type="Gene3D" id="3.90.920.20">
    <property type="entry name" value="HP0184-like"/>
    <property type="match status" value="1"/>
</dbReference>
<dbReference type="PANTHER" id="PTHR47396">
    <property type="entry name" value="TYPE I RESTRICTION ENZYME ECOKI R PROTEIN"/>
    <property type="match status" value="1"/>
</dbReference>
<accession>A0A433HRY7</accession>
<organism evidence="3 4">
    <name type="scientific">Peribacillus cavernae</name>
    <dbReference type="NCBI Taxonomy" id="1674310"/>
    <lineage>
        <taxon>Bacteria</taxon>
        <taxon>Bacillati</taxon>
        <taxon>Bacillota</taxon>
        <taxon>Bacilli</taxon>
        <taxon>Bacillales</taxon>
        <taxon>Bacillaceae</taxon>
        <taxon>Peribacillus</taxon>
    </lineage>
</organism>
<dbReference type="GO" id="GO:0003677">
    <property type="term" value="F:DNA binding"/>
    <property type="evidence" value="ECO:0007669"/>
    <property type="project" value="InterPro"/>
</dbReference>
<dbReference type="RefSeq" id="WP_126863904.1">
    <property type="nucleotide sequence ID" value="NZ_JAUSTX010000020.1"/>
</dbReference>
<dbReference type="GO" id="GO:0004386">
    <property type="term" value="F:helicase activity"/>
    <property type="evidence" value="ECO:0007669"/>
    <property type="project" value="UniProtKB-KW"/>
</dbReference>
<keyword evidence="3" id="KW-0347">Helicase</keyword>
<dbReference type="InterPro" id="IPR001650">
    <property type="entry name" value="Helicase_C-like"/>
</dbReference>
<dbReference type="SUPFAM" id="SSF52540">
    <property type="entry name" value="P-loop containing nucleoside triphosphate hydrolases"/>
    <property type="match status" value="2"/>
</dbReference>
<dbReference type="InterPro" id="IPR006935">
    <property type="entry name" value="Helicase/UvrB_N"/>
</dbReference>
<evidence type="ECO:0000313" key="3">
    <source>
        <dbReference type="EMBL" id="RUQ31119.1"/>
    </source>
</evidence>
<dbReference type="EMBL" id="RYZZ01000006">
    <property type="protein sequence ID" value="RUQ31119.1"/>
    <property type="molecule type" value="Genomic_DNA"/>
</dbReference>
<feature type="domain" description="Helicase ATP-binding" evidence="2">
    <location>
        <begin position="432"/>
        <end position="582"/>
    </location>
</feature>
<dbReference type="AlphaFoldDB" id="A0A433HRY7"/>
<protein>
    <submittedName>
        <fullName evidence="3">DEAD/DEAH box helicase</fullName>
    </submittedName>
</protein>
<sequence>MQNLEQQLQQALTECEQLRQENQKLKALLKYHNIQLNRNDSLPNTKNDVPISKKQKINERIKIFRELFIGRMDVYAVRWESKSGKSGYSPACKYEWQPPICQKPTIKCSECQHRILLPLTEQVIYDHLTGKHIIGLYPLLQDETCWFLAIDFDKKNWQKDVQAFVDTCKELNVPASVERSRSGNGCHVWIFFYQVIPASLARKLGNMLLSRTLEKRYEVGIDSFDRLFPNQDTLPKGGFGNLIALPLQHGPRKNGNSSFIDENFVPYTDQWLYLANVKKMKIEDVKEMIKTFHQSDESSMFIKENNQYVSNNKVQIKIPTKLKVIEKNGLYFEKEGLPSSFIHKLIQLATFKNPEFFKAQAKRLSTYGIPRNITCSDETDRFFILPRGCKDDLIALLNEYSIDHEFEEHSNLGTNISVNIKGALRTEQEQALRKLLEKPIGILSATTGFGKTVVAAALIAKRNVNTLVIVHRKQLIEQWKERLSTFLNLEDYQIGQIGGGKNKQSRIIDIATIQSLNYKGEIKDQVTQYGQIIVDECHHISAFSFERVLKKADAKYIHGLTATPTRKDGLQPIMTMQLGPILYKVNAKHQAKVRPFEHILLPRYTDFKSVHKADKKDIQSLYKELIKDKNRNQMIFDDVLKELDQGAAPLILTERVEHVHHLELKFKKFAKNIIVLTGGMSKQEEKEKIKRLEELPDDEERLIIATGRYIGEGFDHARLDTLFLVMPFSWKGTLQQYVGRLHRLHDHKSKVKVFDYVDHKEPMLKVMFEKRMKGYNSMGYKIIDKESIVQTNAEQMKLF</sequence>
<dbReference type="InterPro" id="IPR027417">
    <property type="entry name" value="P-loop_NTPase"/>
</dbReference>
<dbReference type="GO" id="GO:0005829">
    <property type="term" value="C:cytosol"/>
    <property type="evidence" value="ECO:0007669"/>
    <property type="project" value="TreeGrafter"/>
</dbReference>
<keyword evidence="3" id="KW-0547">Nucleotide-binding</keyword>
<dbReference type="InterPro" id="IPR014001">
    <property type="entry name" value="Helicase_ATP-bd"/>
</dbReference>
<dbReference type="Pfam" id="PF22548">
    <property type="entry name" value="AEP-TOTE"/>
    <property type="match status" value="1"/>
</dbReference>
<proteinExistence type="predicted"/>
<gene>
    <name evidence="3" type="ORF">ELQ35_05975</name>
</gene>
<dbReference type="GO" id="GO:0016787">
    <property type="term" value="F:hydrolase activity"/>
    <property type="evidence" value="ECO:0007669"/>
    <property type="project" value="InterPro"/>
</dbReference>
<dbReference type="Proteomes" id="UP000267430">
    <property type="component" value="Unassembled WGS sequence"/>
</dbReference>
<dbReference type="OrthoDB" id="9802848at2"/>
<evidence type="ECO:0000256" key="1">
    <source>
        <dbReference type="SAM" id="Coils"/>
    </source>
</evidence>
<dbReference type="SMART" id="SM00487">
    <property type="entry name" value="DEXDc"/>
    <property type="match status" value="1"/>
</dbReference>
<dbReference type="CDD" id="cd18785">
    <property type="entry name" value="SF2_C"/>
    <property type="match status" value="1"/>
</dbReference>
<keyword evidence="1" id="KW-0175">Coiled coil</keyword>
<name>A0A433HRY7_9BACI</name>
<comment type="caution">
    <text evidence="3">The sequence shown here is derived from an EMBL/GenBank/DDBJ whole genome shotgun (WGS) entry which is preliminary data.</text>
</comment>
<dbReference type="CDD" id="cd17926">
    <property type="entry name" value="DEXHc_RE"/>
    <property type="match status" value="1"/>
</dbReference>
<keyword evidence="4" id="KW-1185">Reference proteome</keyword>